<dbReference type="InterPro" id="IPR018511">
    <property type="entry name" value="Hemolysin-typ_Ca-bd_CS"/>
</dbReference>
<feature type="region of interest" description="Disordered" evidence="1">
    <location>
        <begin position="1396"/>
        <end position="1424"/>
    </location>
</feature>
<dbReference type="Pfam" id="PF17963">
    <property type="entry name" value="Big_9"/>
    <property type="match status" value="1"/>
</dbReference>
<name>A0A644T514_9ZZZZ</name>
<feature type="domain" description="Cadherin" evidence="2">
    <location>
        <begin position="963"/>
        <end position="1085"/>
    </location>
</feature>
<sequence>MADIKLVRPSAGQTAVIPSAPDARMVLDFSADQVSIERPQGSDSLFFRFDDGAAIELQNFYTQYNKDDIPSFEVDGQLIAGADFFNAFGPDLAPAAGPSASPTRSGRYSDFANAGLEDGVNHLDGLDYRLGFGGDTQPNINPYASPFLTNAAPTLSTGGAAIAIGLTESAWDGKTASAAPVVSQSGSFSVADPDGDSLTTTVSMGGKVVAVSTAGPTTVESDYGTLVITPSGGGSNITFTYTYTLKQDPDSPTDSLAQGEKQADNIVFSINDGQGHTVTQPINVVITGSNDAPDITGVGSTLTLKEGGVYADQPVGDKLHADELNGAPGVQATLSGTITAHDPDHGAQLYFGLKDVNGNLLDMTSVNADGTLKGTFVIGSVNNPDHTASDVVVTGIAEQGGQIVISTNYGDLVLGKTSDTTATYTFTLKNADGEGATNKLAEGQQVSLKFEPYVRDEHGAEDGNSSTLRDGTAAGNAIVINILGTNDAPTITQNAWNGQSGSTALSATLTEASDSTAQSSVTGTIIGHDVDNGDSLHYGLIQPGSDTMHGKVYVVLASDGHTLTTTTDASTAATAKNYVGEFTLTEDADPTKGASYKFTLYNDSPAVQGMQAGDSQDVSIGLVARDSFGAYVQESVSVTVKGANDTPVITTAPTLAALSVVELGVKNVHGDPNEAFAGTSKDADSGHSFTVTDVDNNDTQAVSIAVKELPGAAFKDNHDGTYTVTTPEGTFTLTAGAAVANDSGSSKTYTYSYELNNSASETQALHEGETRNYTFTVTVTDSKGAHVDQAVSLTITGTNDQPQLTITSGDSGTLKEDAATTTSAGTWAVVDPDNDGSSQTLSIAGMGQTASGSMNINSHAGSPVSVATDYGTLTLKSDGTYTYELDNSKPAVQKLGEGQSHTESFTVTTTDIHGANHSQAITVVINGTNDNPVIGSSVIAVDVIEKGVQGSHDPAHSNDLFNGTVAAQGYVTATDVDDNDNSGGKPALTFSVAAGTGTTVDTHGANSATTVTTSYGTLVIDPKTGAYTYTLDNTKADALNENQKVTETFVVKVADGHGGSVTQPITVTITGTNDRPDLSLAAPSASSFKEDSGSYQASGTFTVADADADGAFKGSTNGAANHSYAIAGGTSGGETTTGTASVDPGTGVATYTTKFGVLTVNPDGTYKYDLNNGSNAVQNLGEGQTHTETFQVKVTDLHGSTDTETVSFTITGTNDQTLIDKTSGTLTVKEAGVVSLADPAHTGSGSSIPGYNNVAANGSKLNDGSKAVSGGSFTVTDMDTNDVLKATLSSSSGINVSKLPVLNGAGTWTVNDTYGTLTVTGVSSVNSDGSESITYSYSYAVNQTKTASLAEGETKTLNYTISVTDGHGNPVAHNIAINVQGTNDAPTVTGKTLTLKDDGRLDGGNAQMPSGTGDPAAHGNSYKDSVEGALTGKDSDTGATLTYGLITATSGANAYKHLGTDSGELSTGSVAGTFVKDGVTQTTAIGADMVASTGAYPGTGGGNATVINVYAAGQPHSAESLYGTLYLNEATGKYTFTLATGSNAVNALGSGEKLTLNFKAVAVDEHSASSTAITIPIVIYGTNDKPVLTLTDSSLEVTDGGPVSDTALAGSVKVTDADVNDSHTFGIVDNSVTETGTTPAMTSSVAGNYGTLSINQQTGEYTYTLAKNNAAVISLDKGETLPETFQIAVVDKYGAYSLQTITVTINGKDDPTIINTGWVTPSNAVVESGVNPVTSAAAAANAAKMQDGSAGVRTATGYIGAHDADTTDNNALASAAESAKLHYVIQVDGKNCDLNALMAGTGLQTGTASIDADGKLTLTGGSASTLDVGQAAKDASGNIVIKLENGSLTISKDTSHTDANGTSVFKYVYTVDNTDADVQEKNFHEHTEDNFSVVVHDTATNTDVAKAPVSIRIEGANDRPIITQAPAVTLTESDAHSTTGQVELLDYEQTGGTAQTVSSGFTFSLVKSTTDYSGDTPVQQGTYGRLIIDQATGEYRYERTEDLTSLAKGSSVTDTFYVRVKDADGAYSEIKPIVITITGEDAAGKLAGNALTVKEDGVTGSIQGVLHYTEADKLGANKAQPVDASGGTLAAGVIRGHLGVNDPDTNLDTDGHALKNLTAGAEKDSYSTYTYKTLSYTDGTGTHDVGGSGNATAGYDYKVGDYGTLHVNEDGSYTFTPNTSSTAFNGLAQGENVSVNLGITAHSDSASHGQSIDGSLSITINGTNDVPVVKAAAPSFTVQDYTDAFTGGNEDASFTTLANPATAITYLTDHPDLIRAYVTQGIDNIMDEVKSHSGPFGKIIDFFHGWDDVQNWLTKVANGAAKTLDDFGRLDNLLTSLNLGKDVSSFLSTVVGAERVIVVDSDEIAGWSNGSLFSSPSGDPVVRGTLNTADLVTDKDHGSSLTFFAVEKGGSGNLVQEIKGEYGTLIISPNGTYQYVLDRAGSNYQNYVKNHASGDTTTETFTIYARDDHNAVAEKPIELIINVGKMGDSVGGDGTKSGNLPIKDVTDSVQEDGLIGEQHTGKTVTAGSVTPSNNGKYDADMFLIDGAGHETSVISDKYGTITLLPNGRYSYTLNNDHPDVQALTKTDTIIQKFTVTNGSDYRTITITINGSNDKPYVVSQSDTVALEQHADGTWAQTDPSGSFTLADVDRGETDKLEPTSYTVAGKLGGIFTVTKGSNGNFSYTYAAPAGGTNYSGHMEDSATLTLSNGNTAGDKVDVKLSADLNYANDKPSAPVLVAGSDVAVTEDSPADMVAKGSITATDPDVTAAGAPKDALSFAIVGSDGKSTGMVTDKDYGTLIMGKDGKYEFHLNTSSEAVQQLGDGKSHEVTFTVRASDGHGGYTDAPLTITVNGVNDAPVITLHADGSSVAGSGAALFVADGQANLTVGGTAVTYDVDAGDSLTLKLNGQAIASGSTSVTEDVYAYKDASGWHVGTSASSGAVLMGLLELNKDGTYNFQGDKGGIAHLAQGETLTIDAKIGVSDAAGATDTAKVAVTITGTNDAPKMEAFNADATTLTDNGASVQTLSGTIAATDVDGDTLTYYIMSGGKYVTELHDGHGTLKLDGKNYTYTLDAAYAKSLEAQGKDVATAGGSFTVVTMDKYGVETSQTLAITLKGVNNDPTFTAPSLSIVEGASPLTGNLGAADVDTTDALAYSLAYGSNSATASGGTNAVVDGHYGQLTLDASGNYKYTLTNHELAQGAKATETFTVTVKDGQGGTVSHDVVVNITGTNDAPVAHLDASSHALSATDVDLGDHLAFSVNGHELNAVPQGTTEVHGAFGTLTFTADETHKDMFSYGDYKLDSSYDSISKLAALHEAGSDLKDTFGYTVSDGHATNGQASGTISVDINTDNWDGQGGHLLFAQENSSTHVYEAAGGAGSDILIGGSHDDILYGGAGDDILYGGAGHNDLYGGEGNDTLYAGNAGDHLYGDAGNDHLYGGTGNDFLDGGANTFATDGGGNHLYGGAGNDVLVFHQGDTIDGGSGTDMLLVKGGSVDALFTGAEHAKGVDGITGVEVMVSTSGDALNNLTDMAEIASKTGVSISTGSDGSTAVSFDASHSWTTTTQTASNGTVWDVHSTTITTDSGSEAVQVAVQHLTTNQGG</sequence>
<dbReference type="Pfam" id="PF17803">
    <property type="entry name" value="Cadherin_4"/>
    <property type="match status" value="2"/>
</dbReference>
<feature type="domain" description="Cadherin" evidence="2">
    <location>
        <begin position="3019"/>
        <end position="3122"/>
    </location>
</feature>
<dbReference type="GO" id="GO:0016020">
    <property type="term" value="C:membrane"/>
    <property type="evidence" value="ECO:0007669"/>
    <property type="project" value="InterPro"/>
</dbReference>
<dbReference type="InterPro" id="IPR013783">
    <property type="entry name" value="Ig-like_fold"/>
</dbReference>
<evidence type="ECO:0000256" key="1">
    <source>
        <dbReference type="SAM" id="MobiDB-lite"/>
    </source>
</evidence>
<evidence type="ECO:0000313" key="3">
    <source>
        <dbReference type="EMBL" id="MPL61252.1"/>
    </source>
</evidence>
<comment type="caution">
    <text evidence="3">The sequence shown here is derived from an EMBL/GenBank/DDBJ whole genome shotgun (WGS) entry which is preliminary data.</text>
</comment>
<dbReference type="InterPro" id="IPR001343">
    <property type="entry name" value="Hemolysn_Ca-bd"/>
</dbReference>
<organism evidence="3">
    <name type="scientific">bioreactor metagenome</name>
    <dbReference type="NCBI Taxonomy" id="1076179"/>
    <lineage>
        <taxon>unclassified sequences</taxon>
        <taxon>metagenomes</taxon>
        <taxon>ecological metagenomes</taxon>
    </lineage>
</organism>
<dbReference type="SMART" id="SM00112">
    <property type="entry name" value="CA"/>
    <property type="match status" value="4"/>
</dbReference>
<dbReference type="EMBL" id="VSSQ01000014">
    <property type="protein sequence ID" value="MPL61252.1"/>
    <property type="molecule type" value="Genomic_DNA"/>
</dbReference>
<dbReference type="SUPFAM" id="SSF51120">
    <property type="entry name" value="beta-Roll"/>
    <property type="match status" value="2"/>
</dbReference>
<gene>
    <name evidence="3" type="ORF">SDC9_06822</name>
</gene>
<dbReference type="InterPro" id="IPR002126">
    <property type="entry name" value="Cadherin-like_dom"/>
</dbReference>
<dbReference type="InterPro" id="IPR040853">
    <property type="entry name" value="RapA2_cadherin-like"/>
</dbReference>
<dbReference type="GO" id="GO:0005509">
    <property type="term" value="F:calcium ion binding"/>
    <property type="evidence" value="ECO:0007669"/>
    <property type="project" value="InterPro"/>
</dbReference>
<dbReference type="NCBIfam" id="TIGR01965">
    <property type="entry name" value="VCBS_repeat"/>
    <property type="match status" value="18"/>
</dbReference>
<dbReference type="Pfam" id="PF00353">
    <property type="entry name" value="HemolysinCabind"/>
    <property type="match status" value="3"/>
</dbReference>
<evidence type="ECO:0000259" key="2">
    <source>
        <dbReference type="PROSITE" id="PS50268"/>
    </source>
</evidence>
<dbReference type="CDD" id="cd11304">
    <property type="entry name" value="Cadherin_repeat"/>
    <property type="match status" value="1"/>
</dbReference>
<dbReference type="InterPro" id="IPR010221">
    <property type="entry name" value="VCBS_dom"/>
</dbReference>
<accession>A0A644T514</accession>
<dbReference type="Gene3D" id="2.60.40.10">
    <property type="entry name" value="Immunoglobulins"/>
    <property type="match status" value="5"/>
</dbReference>
<dbReference type="GO" id="GO:0007156">
    <property type="term" value="P:homophilic cell adhesion via plasma membrane adhesion molecules"/>
    <property type="evidence" value="ECO:0007669"/>
    <property type="project" value="InterPro"/>
</dbReference>
<dbReference type="InterPro" id="IPR011049">
    <property type="entry name" value="Serralysin-like_metalloprot_C"/>
</dbReference>
<proteinExistence type="predicted"/>
<reference evidence="3" key="1">
    <citation type="submission" date="2019-08" db="EMBL/GenBank/DDBJ databases">
        <authorList>
            <person name="Kucharzyk K."/>
            <person name="Murdoch R.W."/>
            <person name="Higgins S."/>
            <person name="Loffler F."/>
        </authorList>
    </citation>
    <scope>NUCLEOTIDE SEQUENCE</scope>
</reference>
<dbReference type="PRINTS" id="PR00313">
    <property type="entry name" value="CABNDNGRPT"/>
</dbReference>
<protein>
    <recommendedName>
        <fullName evidence="2">Cadherin domain-containing protein</fullName>
    </recommendedName>
</protein>
<feature type="domain" description="Cadherin" evidence="2">
    <location>
        <begin position="2742"/>
        <end position="2859"/>
    </location>
</feature>
<dbReference type="PROSITE" id="PS50268">
    <property type="entry name" value="CADHERIN_2"/>
    <property type="match status" value="3"/>
</dbReference>
<dbReference type="PROSITE" id="PS00330">
    <property type="entry name" value="HEMOLYSIN_CALCIUM"/>
    <property type="match status" value="1"/>
</dbReference>